<dbReference type="STRING" id="290512.Paes_1956"/>
<dbReference type="EC" id="4.1.2.25" evidence="6"/>
<dbReference type="GO" id="GO:0046654">
    <property type="term" value="P:tetrahydrofolate biosynthetic process"/>
    <property type="evidence" value="ECO:0007669"/>
    <property type="project" value="UniProtKB-UniRule"/>
</dbReference>
<dbReference type="NCBIfam" id="TIGR00526">
    <property type="entry name" value="folB_dom"/>
    <property type="match status" value="1"/>
</dbReference>
<keyword evidence="5 6" id="KW-0456">Lyase</keyword>
<dbReference type="AlphaFoldDB" id="B4S4S2"/>
<dbReference type="InterPro" id="IPR006156">
    <property type="entry name" value="Dihydroneopterin_aldolase"/>
</dbReference>
<dbReference type="Gene3D" id="3.30.1130.10">
    <property type="match status" value="1"/>
</dbReference>
<dbReference type="SMART" id="SM00905">
    <property type="entry name" value="FolB"/>
    <property type="match status" value="1"/>
</dbReference>
<organism evidence="8 9">
    <name type="scientific">Prosthecochloris aestuarii (strain DSM 271 / SK 413)</name>
    <dbReference type="NCBI Taxonomy" id="290512"/>
    <lineage>
        <taxon>Bacteria</taxon>
        <taxon>Pseudomonadati</taxon>
        <taxon>Chlorobiota</taxon>
        <taxon>Chlorobiia</taxon>
        <taxon>Chlorobiales</taxon>
        <taxon>Chlorobiaceae</taxon>
        <taxon>Prosthecochloris</taxon>
    </lineage>
</organism>
<dbReference type="InterPro" id="IPR006157">
    <property type="entry name" value="FolB_dom"/>
</dbReference>
<evidence type="ECO:0000313" key="9">
    <source>
        <dbReference type="Proteomes" id="UP000002725"/>
    </source>
</evidence>
<protein>
    <recommendedName>
        <fullName evidence="6">7,8-dihydroneopterin aldolase</fullName>
        <ecNumber evidence="6">4.1.2.25</ecNumber>
    </recommendedName>
</protein>
<comment type="function">
    <text evidence="6">Catalyzes the conversion of 7,8-dihydroneopterin to 6-hydroxymethyl-7,8-dihydropterin.</text>
</comment>
<evidence type="ECO:0000256" key="6">
    <source>
        <dbReference type="RuleBase" id="RU362079"/>
    </source>
</evidence>
<dbReference type="GO" id="GO:0004150">
    <property type="term" value="F:dihydroneopterin aldolase activity"/>
    <property type="evidence" value="ECO:0007669"/>
    <property type="project" value="UniProtKB-UniRule"/>
</dbReference>
<dbReference type="HOGENOM" id="CLU_112632_1_4_10"/>
<dbReference type="KEGG" id="paa:Paes_1956"/>
<gene>
    <name evidence="8" type="ordered locus">Paes_1956</name>
</gene>
<dbReference type="InterPro" id="IPR043133">
    <property type="entry name" value="GTP-CH-I_C/QueF"/>
</dbReference>
<evidence type="ECO:0000256" key="5">
    <source>
        <dbReference type="ARBA" id="ARBA00023239"/>
    </source>
</evidence>
<dbReference type="SUPFAM" id="SSF55620">
    <property type="entry name" value="Tetrahydrobiopterin biosynthesis enzymes-like"/>
    <property type="match status" value="1"/>
</dbReference>
<proteinExistence type="inferred from homology"/>
<dbReference type="Proteomes" id="UP000002725">
    <property type="component" value="Chromosome"/>
</dbReference>
<evidence type="ECO:0000256" key="4">
    <source>
        <dbReference type="ARBA" id="ARBA00022909"/>
    </source>
</evidence>
<accession>B4S4S2</accession>
<evidence type="ECO:0000259" key="7">
    <source>
        <dbReference type="SMART" id="SM00905"/>
    </source>
</evidence>
<comment type="pathway">
    <text evidence="2 6">Cofactor biosynthesis; tetrahydrofolate biosynthesis; 2-amino-4-hydroxy-6-hydroxymethyl-7,8-dihydropteridine diphosphate from 7,8-dihydroneopterin triphosphate: step 3/4.</text>
</comment>
<evidence type="ECO:0000313" key="8">
    <source>
        <dbReference type="EMBL" id="ACF46968.1"/>
    </source>
</evidence>
<feature type="domain" description="Dihydroneopterin aldolase/epimerase" evidence="7">
    <location>
        <begin position="9"/>
        <end position="122"/>
    </location>
</feature>
<dbReference type="UniPathway" id="UPA00077">
    <property type="reaction ID" value="UER00154"/>
</dbReference>
<sequence>MSNYRSSCIRLINVTFYAHHGVHREEHFIGAKYEVDAELRCNFTRAAAEDDISQTIDYGIVYEKIRNVLTQKKYYLIEAVAYTIAEELLGDLSMLDSATIKVRKRNPPIGGVCDYAEAEYCAARKPVLP</sequence>
<reference evidence="8" key="1">
    <citation type="submission" date="2008-06" db="EMBL/GenBank/DDBJ databases">
        <title>Complete sequence of chromosome of Prosthecochloris aestuarii DSM 271.</title>
        <authorList>
            <consortium name="US DOE Joint Genome Institute"/>
            <person name="Lucas S."/>
            <person name="Copeland A."/>
            <person name="Lapidus A."/>
            <person name="Glavina del Rio T."/>
            <person name="Dalin E."/>
            <person name="Tice H."/>
            <person name="Bruce D."/>
            <person name="Goodwin L."/>
            <person name="Pitluck S."/>
            <person name="Schmutz J."/>
            <person name="Larimer F."/>
            <person name="Land M."/>
            <person name="Hauser L."/>
            <person name="Kyrpides N."/>
            <person name="Anderson I."/>
            <person name="Liu Z."/>
            <person name="Li T."/>
            <person name="Zhao F."/>
            <person name="Overmann J."/>
            <person name="Bryant D.A."/>
            <person name="Richardson P."/>
        </authorList>
    </citation>
    <scope>NUCLEOTIDE SEQUENCE [LARGE SCALE GENOMIC DNA]</scope>
    <source>
        <strain evidence="8">DSM 271</strain>
    </source>
</reference>
<dbReference type="Pfam" id="PF02152">
    <property type="entry name" value="FolB"/>
    <property type="match status" value="1"/>
</dbReference>
<evidence type="ECO:0000256" key="3">
    <source>
        <dbReference type="ARBA" id="ARBA00005708"/>
    </source>
</evidence>
<dbReference type="eggNOG" id="COG1539">
    <property type="taxonomic scope" value="Bacteria"/>
</dbReference>
<comment type="similarity">
    <text evidence="3 6">Belongs to the DHNA family.</text>
</comment>
<evidence type="ECO:0000256" key="1">
    <source>
        <dbReference type="ARBA" id="ARBA00001353"/>
    </source>
</evidence>
<keyword evidence="4 6" id="KW-0289">Folate biosynthesis</keyword>
<dbReference type="PANTHER" id="PTHR42844:SF1">
    <property type="entry name" value="DIHYDRONEOPTERIN ALDOLASE 1-RELATED"/>
    <property type="match status" value="1"/>
</dbReference>
<name>B4S4S2_PROA2</name>
<dbReference type="GO" id="GO:0005737">
    <property type="term" value="C:cytoplasm"/>
    <property type="evidence" value="ECO:0007669"/>
    <property type="project" value="TreeGrafter"/>
</dbReference>
<comment type="catalytic activity">
    <reaction evidence="1 6">
        <text>7,8-dihydroneopterin = 6-hydroxymethyl-7,8-dihydropterin + glycolaldehyde</text>
        <dbReference type="Rhea" id="RHEA:10540"/>
        <dbReference type="ChEBI" id="CHEBI:17001"/>
        <dbReference type="ChEBI" id="CHEBI:17071"/>
        <dbReference type="ChEBI" id="CHEBI:44841"/>
        <dbReference type="EC" id="4.1.2.25"/>
    </reaction>
</comment>
<dbReference type="EMBL" id="CP001108">
    <property type="protein sequence ID" value="ACF46968.1"/>
    <property type="molecule type" value="Genomic_DNA"/>
</dbReference>
<dbReference type="PANTHER" id="PTHR42844">
    <property type="entry name" value="DIHYDRONEOPTERIN ALDOLASE 1-RELATED"/>
    <property type="match status" value="1"/>
</dbReference>
<evidence type="ECO:0000256" key="2">
    <source>
        <dbReference type="ARBA" id="ARBA00005013"/>
    </source>
</evidence>
<keyword evidence="9" id="KW-1185">Reference proteome</keyword>
<dbReference type="NCBIfam" id="TIGR00525">
    <property type="entry name" value="folB"/>
    <property type="match status" value="1"/>
</dbReference>
<dbReference type="RefSeq" id="WP_012506501.1">
    <property type="nucleotide sequence ID" value="NC_011059.1"/>
</dbReference>
<dbReference type="GO" id="GO:0046656">
    <property type="term" value="P:folic acid biosynthetic process"/>
    <property type="evidence" value="ECO:0007669"/>
    <property type="project" value="UniProtKB-UniRule"/>
</dbReference>